<dbReference type="NCBIfam" id="NF003261">
    <property type="entry name" value="PRK04231.1"/>
    <property type="match status" value="1"/>
</dbReference>
<protein>
    <submittedName>
        <fullName evidence="5">Ribosomal protein L3</fullName>
    </submittedName>
</protein>
<evidence type="ECO:0000256" key="1">
    <source>
        <dbReference type="ARBA" id="ARBA00006540"/>
    </source>
</evidence>
<dbReference type="InterPro" id="IPR044892">
    <property type="entry name" value="Ribosomal_L3_dom_3_arc_sf"/>
</dbReference>
<dbReference type="EMBL" id="KP211849">
    <property type="protein sequence ID" value="ANV79706.1"/>
    <property type="molecule type" value="Genomic_DNA"/>
</dbReference>
<dbReference type="GO" id="GO:0003723">
    <property type="term" value="F:RNA binding"/>
    <property type="evidence" value="ECO:0007669"/>
    <property type="project" value="TreeGrafter"/>
</dbReference>
<feature type="compositionally biased region" description="Basic and acidic residues" evidence="4">
    <location>
        <begin position="120"/>
        <end position="133"/>
    </location>
</feature>
<evidence type="ECO:0000256" key="4">
    <source>
        <dbReference type="SAM" id="MobiDB-lite"/>
    </source>
</evidence>
<feature type="region of interest" description="Disordered" evidence="4">
    <location>
        <begin position="104"/>
        <end position="144"/>
    </location>
</feature>
<proteinExistence type="inferred from homology"/>
<dbReference type="AlphaFoldDB" id="A0A1B1TBN9"/>
<keyword evidence="2 5" id="KW-0689">Ribosomal protein</keyword>
<dbReference type="GO" id="GO:0006412">
    <property type="term" value="P:translation"/>
    <property type="evidence" value="ECO:0007669"/>
    <property type="project" value="InterPro"/>
</dbReference>
<name>A0A1B1TBN9_9ARCH</name>
<keyword evidence="3" id="KW-0687">Ribonucleoprotein</keyword>
<dbReference type="InterPro" id="IPR000597">
    <property type="entry name" value="Ribosomal_uL3"/>
</dbReference>
<feature type="region of interest" description="Disordered" evidence="4">
    <location>
        <begin position="1"/>
        <end position="35"/>
    </location>
</feature>
<dbReference type="PANTHER" id="PTHR11363:SF5">
    <property type="entry name" value="LARGE RIBOSOMAL SUBUNIT PROTEIN UL3"/>
    <property type="match status" value="1"/>
</dbReference>
<accession>A0A1B1TBN9</accession>
<sequence length="361" mass="40111">MADKSKPRRGSMGYSPRKRAVRQFPRISSWPNSESSEVKVQGFAGWKAGMTHILMRDNNPHSTSAGQEIRKAVTVVETPPMKVLAVRGYRNTPYGMQTAGEVWSNTSESGPDGLMPRLANDTRGKRDIDEGRKPAKRAGRIPLRNGDNLEQSFNALKNESSNLCEIRLIVATQPALVKSIPSKTPEIMEVGLVGGNINDKLDWAKDRLGDFISVEDVFEVGNTVDVVGVTKGKGWQGSIKRWGIKLLSHKNSKRRRQGGNMGDFGTAYVRKTIRQAGQVGYHKRTELNKRILRLSNPEESEITPAGGFLHYGEVNNPYVIFQGSLPGPAKRMLRFRESIRPKPDQPEIEITYLSTSSKQGV</sequence>
<comment type="similarity">
    <text evidence="1">Belongs to the universal ribosomal protein uL3 family.</text>
</comment>
<dbReference type="Pfam" id="PF00297">
    <property type="entry name" value="Ribosomal_L3"/>
    <property type="match status" value="1"/>
</dbReference>
<organism evidence="5">
    <name type="scientific">uncultured Poseidoniia archaeon</name>
    <dbReference type="NCBI Taxonomy" id="1697135"/>
    <lineage>
        <taxon>Archaea</taxon>
        <taxon>Methanobacteriati</taxon>
        <taxon>Thermoplasmatota</taxon>
        <taxon>Candidatus Poseidoniia</taxon>
        <taxon>environmental samples</taxon>
    </lineage>
</organism>
<dbReference type="Gene3D" id="3.30.1430.10">
    <property type="match status" value="1"/>
</dbReference>
<dbReference type="InterPro" id="IPR045077">
    <property type="entry name" value="L3_arc_euk"/>
</dbReference>
<dbReference type="Gene3D" id="4.10.960.10">
    <property type="entry name" value="Ribosomal protein L3, domain 3"/>
    <property type="match status" value="1"/>
</dbReference>
<evidence type="ECO:0000313" key="5">
    <source>
        <dbReference type="EMBL" id="ANV79706.1"/>
    </source>
</evidence>
<dbReference type="SUPFAM" id="SSF50447">
    <property type="entry name" value="Translation proteins"/>
    <property type="match status" value="1"/>
</dbReference>
<reference evidence="5" key="2">
    <citation type="journal article" date="2015" name="ISME J.">
        <title>A new class of marine Euryarchaeota group II from the Mediterranean deep chlorophyll maximum.</title>
        <authorList>
            <person name="Martin-Cuadrado A.B."/>
            <person name="Garcia-Heredia I."/>
            <person name="Molto A.G."/>
            <person name="Lopez-Ubeda R."/>
            <person name="Kimes N."/>
            <person name="Lopez-Garcia P."/>
            <person name="Moreira D."/>
            <person name="Rodriguez-Valera F."/>
        </authorList>
    </citation>
    <scope>NUCLEOTIDE SEQUENCE</scope>
</reference>
<dbReference type="PANTHER" id="PTHR11363">
    <property type="entry name" value="60S RIBOSOMAL PROTEIN L3-RELATED"/>
    <property type="match status" value="1"/>
</dbReference>
<dbReference type="Gene3D" id="2.40.30.10">
    <property type="entry name" value="Translation factors"/>
    <property type="match status" value="1"/>
</dbReference>
<evidence type="ECO:0000256" key="2">
    <source>
        <dbReference type="ARBA" id="ARBA00022980"/>
    </source>
</evidence>
<dbReference type="GO" id="GO:0022625">
    <property type="term" value="C:cytosolic large ribosomal subunit"/>
    <property type="evidence" value="ECO:0007669"/>
    <property type="project" value="TreeGrafter"/>
</dbReference>
<dbReference type="GO" id="GO:0003735">
    <property type="term" value="F:structural constituent of ribosome"/>
    <property type="evidence" value="ECO:0007669"/>
    <property type="project" value="InterPro"/>
</dbReference>
<dbReference type="InterPro" id="IPR009000">
    <property type="entry name" value="Transl_B-barrel_sf"/>
</dbReference>
<evidence type="ECO:0000256" key="3">
    <source>
        <dbReference type="ARBA" id="ARBA00023274"/>
    </source>
</evidence>
<reference evidence="5" key="1">
    <citation type="submission" date="2014-11" db="EMBL/GenBank/DDBJ databases">
        <authorList>
            <person name="Zhu J."/>
            <person name="Qi W."/>
            <person name="Song R."/>
        </authorList>
    </citation>
    <scope>NUCLEOTIDE SEQUENCE</scope>
</reference>
<dbReference type="InterPro" id="IPR019926">
    <property type="entry name" value="Ribosomal_uL3_CS"/>
</dbReference>
<dbReference type="PROSITE" id="PS00474">
    <property type="entry name" value="RIBOSOMAL_L3"/>
    <property type="match status" value="1"/>
</dbReference>